<evidence type="ECO:0000313" key="1">
    <source>
        <dbReference type="EMBL" id="RXH82389.1"/>
    </source>
</evidence>
<comment type="caution">
    <text evidence="1">The sequence shown here is derived from an EMBL/GenBank/DDBJ whole genome shotgun (WGS) entry which is preliminary data.</text>
</comment>
<evidence type="ECO:0000313" key="2">
    <source>
        <dbReference type="Proteomes" id="UP000290289"/>
    </source>
</evidence>
<reference evidence="1 2" key="1">
    <citation type="submission" date="2018-10" db="EMBL/GenBank/DDBJ databases">
        <title>A high-quality apple genome assembly.</title>
        <authorList>
            <person name="Hu J."/>
        </authorList>
    </citation>
    <scope>NUCLEOTIDE SEQUENCE [LARGE SCALE GENOMIC DNA]</scope>
    <source>
        <strain evidence="2">cv. HFTH1</strain>
        <tissue evidence="1">Young leaf</tissue>
    </source>
</reference>
<dbReference type="PANTHER" id="PTHR22753">
    <property type="entry name" value="TRANSMEMBRANE PROTEIN 68"/>
    <property type="match status" value="1"/>
</dbReference>
<organism evidence="1 2">
    <name type="scientific">Malus domestica</name>
    <name type="common">Apple</name>
    <name type="synonym">Pyrus malus</name>
    <dbReference type="NCBI Taxonomy" id="3750"/>
    <lineage>
        <taxon>Eukaryota</taxon>
        <taxon>Viridiplantae</taxon>
        <taxon>Streptophyta</taxon>
        <taxon>Embryophyta</taxon>
        <taxon>Tracheophyta</taxon>
        <taxon>Spermatophyta</taxon>
        <taxon>Magnoliopsida</taxon>
        <taxon>eudicotyledons</taxon>
        <taxon>Gunneridae</taxon>
        <taxon>Pentapetalae</taxon>
        <taxon>rosids</taxon>
        <taxon>fabids</taxon>
        <taxon>Rosales</taxon>
        <taxon>Rosaceae</taxon>
        <taxon>Amygdaloideae</taxon>
        <taxon>Maleae</taxon>
        <taxon>Malus</taxon>
    </lineage>
</organism>
<sequence>MAAGFGATIVPFAAVGEDDLLQLVLDRNALMKIPKLSDHLKDSSRETKRKKEILIKDKEKAKELYLQIQSDLENSLAYLIKKREDDPYGNVFDRIVQRMTYSAIHEVPTFEP</sequence>
<dbReference type="PANTHER" id="PTHR22753:SF14">
    <property type="entry name" value="MONOACYLGLYCEROL_DIACYLGLYCEROL O-ACYLTRANSFERASE"/>
    <property type="match status" value="1"/>
</dbReference>
<keyword evidence="2" id="KW-1185">Reference proteome</keyword>
<dbReference type="Proteomes" id="UP000290289">
    <property type="component" value="Chromosome 12"/>
</dbReference>
<protein>
    <submittedName>
        <fullName evidence="1">Uncharacterized protein</fullName>
    </submittedName>
</protein>
<name>A0A498IH31_MALDO</name>
<accession>A0A498IH31</accession>
<dbReference type="STRING" id="3750.A0A498IH31"/>
<dbReference type="AlphaFoldDB" id="A0A498IH31"/>
<proteinExistence type="predicted"/>
<gene>
    <name evidence="1" type="ORF">DVH24_036730</name>
</gene>
<dbReference type="GO" id="GO:0016020">
    <property type="term" value="C:membrane"/>
    <property type="evidence" value="ECO:0007669"/>
    <property type="project" value="TreeGrafter"/>
</dbReference>
<dbReference type="EMBL" id="RDQH01000338">
    <property type="protein sequence ID" value="RXH82389.1"/>
    <property type="molecule type" value="Genomic_DNA"/>
</dbReference>